<sequence length="577" mass="65135">MQNKILMITLGIHDGHTATACLMCDGRILACISEERLNRIKEYGGFPEKAIQKCMEMARIKANQIDGIGIVGLMEPTLPNSYNAPHISKRIFAAATSFIPESFFQSDMWVAPAQKIIGSLRNRAKFKSCFSKLGMNSEPTFYEHHYLHAVTAHYLSWFGIDDNLIITCDGSGDAVCATVNIAKGNEIKRVQEISNYNSIGEFYTQITQFLGMKPMSHEYKVMGLAPYAKEEHAQKTLRIFESFFDVNGSSPMSFKNTSGCWKWRYIDRFQNILRGHRFDNIARAAQMLVENILVEWISNCVRHTGIKKVVLSGGVFMNVKANNAILDIPEIEQLFILPSCGDESLAIGAAIIKSVELGCTKIDPIGPLYFGPEYSEEEIQEALNKNARDLTYTKIEHIEECIAKELSEGKAVARFANKMEWGARSLGNRSILADARNRDIILKINEAIKNRDFWMPFAPSIMDECEKDYIQNPKDYYSPYMIMAFPTKEKAKTDLIAGLHPYDFTARPQIVRRDWNPSYYELLKTFKRITGVGGILNTSFNLHGEAIACSPEDAIYTFTHSALDGLAIGNFYVKKKN</sequence>
<proteinExistence type="inferred from homology"/>
<dbReference type="EMBL" id="MFGW01000006">
    <property type="protein sequence ID" value="OGF68278.1"/>
    <property type="molecule type" value="Genomic_DNA"/>
</dbReference>
<dbReference type="Gene3D" id="3.90.870.20">
    <property type="entry name" value="Carbamoyltransferase, C-terminal domain"/>
    <property type="match status" value="1"/>
</dbReference>
<dbReference type="Gene3D" id="3.30.420.40">
    <property type="match status" value="2"/>
</dbReference>
<organism evidence="4 5">
    <name type="scientific">Candidatus Fischerbacteria bacterium RBG_13_37_8</name>
    <dbReference type="NCBI Taxonomy" id="1817863"/>
    <lineage>
        <taxon>Bacteria</taxon>
        <taxon>Candidatus Fischeribacteriota</taxon>
    </lineage>
</organism>
<dbReference type="InterPro" id="IPR051338">
    <property type="entry name" value="NodU/CmcH_Carbamoyltrnsfr"/>
</dbReference>
<dbReference type="PANTHER" id="PTHR34847:SF1">
    <property type="entry name" value="NODULATION PROTEIN U"/>
    <property type="match status" value="1"/>
</dbReference>
<dbReference type="InterPro" id="IPR003696">
    <property type="entry name" value="Carbtransf_dom"/>
</dbReference>
<dbReference type="CDD" id="cd24100">
    <property type="entry name" value="ASKHA_NBD_MJ1051-like_N"/>
    <property type="match status" value="1"/>
</dbReference>
<gene>
    <name evidence="4" type="ORF">A2Y62_02900</name>
</gene>
<dbReference type="Pfam" id="PF02543">
    <property type="entry name" value="Carbam_trans_N"/>
    <property type="match status" value="1"/>
</dbReference>
<dbReference type="AlphaFoldDB" id="A0A1F5VY39"/>
<dbReference type="InterPro" id="IPR031730">
    <property type="entry name" value="Carbam_trans_C"/>
</dbReference>
<evidence type="ECO:0008006" key="6">
    <source>
        <dbReference type="Google" id="ProtNLM"/>
    </source>
</evidence>
<dbReference type="PANTHER" id="PTHR34847">
    <property type="entry name" value="NODULATION PROTEIN U"/>
    <property type="match status" value="1"/>
</dbReference>
<feature type="domain" description="Carbamoyltransferase" evidence="2">
    <location>
        <begin position="10"/>
        <end position="351"/>
    </location>
</feature>
<evidence type="ECO:0000259" key="2">
    <source>
        <dbReference type="Pfam" id="PF02543"/>
    </source>
</evidence>
<feature type="domain" description="Carbamoyltransferase C-terminal" evidence="3">
    <location>
        <begin position="403"/>
        <end position="575"/>
    </location>
</feature>
<comment type="similarity">
    <text evidence="1">Belongs to the NodU/CmcH family.</text>
</comment>
<comment type="caution">
    <text evidence="4">The sequence shown here is derived from an EMBL/GenBank/DDBJ whole genome shotgun (WGS) entry which is preliminary data.</text>
</comment>
<evidence type="ECO:0000259" key="3">
    <source>
        <dbReference type="Pfam" id="PF16861"/>
    </source>
</evidence>
<accession>A0A1F5VY39</accession>
<protein>
    <recommendedName>
        <fullName evidence="6">Carbamoyltransferase</fullName>
    </recommendedName>
</protein>
<reference evidence="4 5" key="1">
    <citation type="journal article" date="2016" name="Nat. Commun.">
        <title>Thousands of microbial genomes shed light on interconnected biogeochemical processes in an aquifer system.</title>
        <authorList>
            <person name="Anantharaman K."/>
            <person name="Brown C.T."/>
            <person name="Hug L.A."/>
            <person name="Sharon I."/>
            <person name="Castelle C.J."/>
            <person name="Probst A.J."/>
            <person name="Thomas B.C."/>
            <person name="Singh A."/>
            <person name="Wilkins M.J."/>
            <person name="Karaoz U."/>
            <person name="Brodie E.L."/>
            <person name="Williams K.H."/>
            <person name="Hubbard S.S."/>
            <person name="Banfield J.F."/>
        </authorList>
    </citation>
    <scope>NUCLEOTIDE SEQUENCE [LARGE SCALE GENOMIC DNA]</scope>
</reference>
<dbReference type="GO" id="GO:0003824">
    <property type="term" value="F:catalytic activity"/>
    <property type="evidence" value="ECO:0007669"/>
    <property type="project" value="InterPro"/>
</dbReference>
<dbReference type="InterPro" id="IPR038152">
    <property type="entry name" value="Carbam_trans_C_sf"/>
</dbReference>
<dbReference type="Pfam" id="PF16861">
    <property type="entry name" value="Carbam_trans_C"/>
    <property type="match status" value="1"/>
</dbReference>
<evidence type="ECO:0000313" key="4">
    <source>
        <dbReference type="EMBL" id="OGF68278.1"/>
    </source>
</evidence>
<name>A0A1F5VY39_9BACT</name>
<dbReference type="SUPFAM" id="SSF53067">
    <property type="entry name" value="Actin-like ATPase domain"/>
    <property type="match status" value="1"/>
</dbReference>
<dbReference type="InterPro" id="IPR043129">
    <property type="entry name" value="ATPase_NBD"/>
</dbReference>
<dbReference type="Proteomes" id="UP000178943">
    <property type="component" value="Unassembled WGS sequence"/>
</dbReference>
<evidence type="ECO:0000256" key="1">
    <source>
        <dbReference type="ARBA" id="ARBA00006129"/>
    </source>
</evidence>
<dbReference type="STRING" id="1817863.A2Y62_02900"/>
<evidence type="ECO:0000313" key="5">
    <source>
        <dbReference type="Proteomes" id="UP000178943"/>
    </source>
</evidence>